<feature type="non-terminal residue" evidence="1">
    <location>
        <position position="1"/>
    </location>
</feature>
<reference evidence="1" key="1">
    <citation type="journal article" date="2014" name="Front. Microbiol.">
        <title>High frequency of phylogenetically diverse reductive dehalogenase-homologous genes in deep subseafloor sedimentary metagenomes.</title>
        <authorList>
            <person name="Kawai M."/>
            <person name="Futagami T."/>
            <person name="Toyoda A."/>
            <person name="Takaki Y."/>
            <person name="Nishi S."/>
            <person name="Hori S."/>
            <person name="Arai W."/>
            <person name="Tsubouchi T."/>
            <person name="Morono Y."/>
            <person name="Uchiyama I."/>
            <person name="Ito T."/>
            <person name="Fujiyama A."/>
            <person name="Inagaki F."/>
            <person name="Takami H."/>
        </authorList>
    </citation>
    <scope>NUCLEOTIDE SEQUENCE</scope>
    <source>
        <strain evidence="1">Expedition CK06-06</strain>
    </source>
</reference>
<comment type="caution">
    <text evidence="1">The sequence shown here is derived from an EMBL/GenBank/DDBJ whole genome shotgun (WGS) entry which is preliminary data.</text>
</comment>
<gene>
    <name evidence="1" type="ORF">S06H3_46098</name>
</gene>
<dbReference type="AlphaFoldDB" id="X1N3T6"/>
<accession>X1N3T6</accession>
<organism evidence="1">
    <name type="scientific">marine sediment metagenome</name>
    <dbReference type="NCBI Taxonomy" id="412755"/>
    <lineage>
        <taxon>unclassified sequences</taxon>
        <taxon>metagenomes</taxon>
        <taxon>ecological metagenomes</taxon>
    </lineage>
</organism>
<sequence length="208" mass="22848">AADKNKYWSLYKKSSNDYFYISPGGTNLQTAWLGIGGDVSVPGKKCYGINIQASTQINLGVRGDTKLAFDNANYITMTASLIPYTNASFNIGGPSNAFANVYTYNIYRDNEYALSCIPGKENIYLGTALNKLTKMKNLNTNGSSNLWQKINPDTIPQEIKGPTVNFGDHKNITTINTTKHIAFLTKAIVELSDKVITLGKLVESKVEE</sequence>
<name>X1N3T6_9ZZZZ</name>
<evidence type="ECO:0000313" key="1">
    <source>
        <dbReference type="EMBL" id="GAI38243.1"/>
    </source>
</evidence>
<proteinExistence type="predicted"/>
<dbReference type="EMBL" id="BARV01028850">
    <property type="protein sequence ID" value="GAI38243.1"/>
    <property type="molecule type" value="Genomic_DNA"/>
</dbReference>
<protein>
    <submittedName>
        <fullName evidence="1">Uncharacterized protein</fullName>
    </submittedName>
</protein>